<feature type="region of interest" description="Disordered" evidence="1">
    <location>
        <begin position="201"/>
        <end position="254"/>
    </location>
</feature>
<dbReference type="InterPro" id="IPR037448">
    <property type="entry name" value="Zig-8"/>
</dbReference>
<dbReference type="EMBL" id="UZAN01042324">
    <property type="protein sequence ID" value="VDP75602.1"/>
    <property type="molecule type" value="Genomic_DNA"/>
</dbReference>
<dbReference type="Pfam" id="PF07679">
    <property type="entry name" value="I-set"/>
    <property type="match status" value="1"/>
</dbReference>
<dbReference type="InterPro" id="IPR013783">
    <property type="entry name" value="Ig-like_fold"/>
</dbReference>
<dbReference type="InterPro" id="IPR003599">
    <property type="entry name" value="Ig_sub"/>
</dbReference>
<feature type="domain" description="Ig-like" evidence="2">
    <location>
        <begin position="275"/>
        <end position="372"/>
    </location>
</feature>
<feature type="compositionally biased region" description="Polar residues" evidence="1">
    <location>
        <begin position="74"/>
        <end position="89"/>
    </location>
</feature>
<accession>A0A183AET3</accession>
<dbReference type="OrthoDB" id="190835at2759"/>
<organism evidence="5">
    <name type="scientific">Echinostoma caproni</name>
    <dbReference type="NCBI Taxonomy" id="27848"/>
    <lineage>
        <taxon>Eukaryota</taxon>
        <taxon>Metazoa</taxon>
        <taxon>Spiralia</taxon>
        <taxon>Lophotrochozoa</taxon>
        <taxon>Platyhelminthes</taxon>
        <taxon>Trematoda</taxon>
        <taxon>Digenea</taxon>
        <taxon>Plagiorchiida</taxon>
        <taxon>Echinostomata</taxon>
        <taxon>Echinostomatoidea</taxon>
        <taxon>Echinostomatidae</taxon>
        <taxon>Echinostoma</taxon>
    </lineage>
</organism>
<dbReference type="GO" id="GO:0032589">
    <property type="term" value="C:neuron projection membrane"/>
    <property type="evidence" value="ECO:0007669"/>
    <property type="project" value="TreeGrafter"/>
</dbReference>
<dbReference type="Proteomes" id="UP000272942">
    <property type="component" value="Unassembled WGS sequence"/>
</dbReference>
<feature type="compositionally biased region" description="Basic and acidic residues" evidence="1">
    <location>
        <begin position="236"/>
        <end position="250"/>
    </location>
</feature>
<dbReference type="InterPro" id="IPR007110">
    <property type="entry name" value="Ig-like_dom"/>
</dbReference>
<dbReference type="PROSITE" id="PS50835">
    <property type="entry name" value="IG_LIKE"/>
    <property type="match status" value="2"/>
</dbReference>
<feature type="domain" description="Ig-like" evidence="2">
    <location>
        <begin position="121"/>
        <end position="209"/>
    </location>
</feature>
<dbReference type="WBParaSite" id="ECPE_0000548101-mRNA-1">
    <property type="protein sequence ID" value="ECPE_0000548101-mRNA-1"/>
    <property type="gene ID" value="ECPE_0000548101"/>
</dbReference>
<dbReference type="PANTHER" id="PTHR23279:SF36">
    <property type="entry name" value="DEFECTIVE PROBOSCIS EXTENSION RESPONSE 9, ISOFORM A"/>
    <property type="match status" value="1"/>
</dbReference>
<feature type="region of interest" description="Disordered" evidence="1">
    <location>
        <begin position="1"/>
        <end position="22"/>
    </location>
</feature>
<dbReference type="SMART" id="SM00408">
    <property type="entry name" value="IGc2"/>
    <property type="match status" value="1"/>
</dbReference>
<feature type="compositionally biased region" description="Basic and acidic residues" evidence="1">
    <location>
        <begin position="90"/>
        <end position="110"/>
    </location>
</feature>
<protein>
    <submittedName>
        <fullName evidence="5">Ig-like domain-containing protein</fullName>
    </submittedName>
</protein>
<dbReference type="PANTHER" id="PTHR23279">
    <property type="entry name" value="DEFECTIVE PROBOSCIS EXTENSION RESPONSE DPR -RELATED"/>
    <property type="match status" value="1"/>
</dbReference>
<evidence type="ECO:0000256" key="1">
    <source>
        <dbReference type="SAM" id="MobiDB-lite"/>
    </source>
</evidence>
<evidence type="ECO:0000313" key="5">
    <source>
        <dbReference type="WBParaSite" id="ECPE_0000548101-mRNA-1"/>
    </source>
</evidence>
<dbReference type="Gene3D" id="2.60.40.10">
    <property type="entry name" value="Immunoglobulins"/>
    <property type="match status" value="1"/>
</dbReference>
<evidence type="ECO:0000313" key="3">
    <source>
        <dbReference type="EMBL" id="VDP75602.1"/>
    </source>
</evidence>
<name>A0A183AET3_9TREM</name>
<dbReference type="InterPro" id="IPR013098">
    <property type="entry name" value="Ig_I-set"/>
</dbReference>
<dbReference type="AlphaFoldDB" id="A0A183AET3"/>
<dbReference type="GO" id="GO:0050808">
    <property type="term" value="P:synapse organization"/>
    <property type="evidence" value="ECO:0007669"/>
    <property type="project" value="TreeGrafter"/>
</dbReference>
<dbReference type="InterPro" id="IPR003598">
    <property type="entry name" value="Ig_sub2"/>
</dbReference>
<sequence length="466" mass="52122">MHLLGKNRSREELQDTSPNGKRKGVFCVTAGVVCLQGTLIKMGSVVTDDRSRSGNTPNLTSAGHVATIIPRIENPTSKSNGETLQNSRSFDSDKQTVNDRQKRNQRDRNTYHAPVDTVNTPAMKFVKFETGETIRLKCHIPNGPYLVMWNKIGLDYPLSIGTRRFVPDNRVHVRFRPPDKWRLTINNAKLSDSGVYTCTTSERKAEQVSSDEQADVGPRGGASVTSNTLSTPGKEIQSELDRGDEQDGNKEPVNSDYYVTVVEPNPSDRFQVDAPATERVIKQNKSIVVTGPKIVFYGTPLELICRASFASSEAKLNPKISLEWYHRGVRRRPHPTRSGGVYISERWLDSNLLESRLLVAWASEADAGQWICLDRSNFPNTVGVARTGPENQYLQYPHLKSTPNESTNSLHLSAKTYNVGVKQPGSNSDKPMYPFVPTAIQQPYDQDITFDRIEVEIVGEYQFAHK</sequence>
<evidence type="ECO:0000259" key="2">
    <source>
        <dbReference type="PROSITE" id="PS50835"/>
    </source>
</evidence>
<feature type="region of interest" description="Disordered" evidence="1">
    <location>
        <begin position="73"/>
        <end position="114"/>
    </location>
</feature>
<reference evidence="5" key="1">
    <citation type="submission" date="2016-06" db="UniProtKB">
        <authorList>
            <consortium name="WormBaseParasite"/>
        </authorList>
    </citation>
    <scope>IDENTIFICATION</scope>
</reference>
<evidence type="ECO:0000313" key="4">
    <source>
        <dbReference type="Proteomes" id="UP000272942"/>
    </source>
</evidence>
<gene>
    <name evidence="3" type="ORF">ECPE_LOCUS5468</name>
</gene>
<dbReference type="SMART" id="SM00409">
    <property type="entry name" value="IG"/>
    <property type="match status" value="1"/>
</dbReference>
<reference evidence="3 4" key="2">
    <citation type="submission" date="2018-11" db="EMBL/GenBank/DDBJ databases">
        <authorList>
            <consortium name="Pathogen Informatics"/>
        </authorList>
    </citation>
    <scope>NUCLEOTIDE SEQUENCE [LARGE SCALE GENOMIC DNA]</scope>
    <source>
        <strain evidence="3 4">Egypt</strain>
    </source>
</reference>
<dbReference type="SUPFAM" id="SSF48726">
    <property type="entry name" value="Immunoglobulin"/>
    <property type="match status" value="1"/>
</dbReference>
<keyword evidence="4" id="KW-1185">Reference proteome</keyword>
<proteinExistence type="predicted"/>
<dbReference type="InterPro" id="IPR036179">
    <property type="entry name" value="Ig-like_dom_sf"/>
</dbReference>